<dbReference type="InterPro" id="IPR016161">
    <property type="entry name" value="Ald_DH/histidinol_DH"/>
</dbReference>
<evidence type="ECO:0000256" key="2">
    <source>
        <dbReference type="ARBA" id="ARBA00023027"/>
    </source>
</evidence>
<dbReference type="GO" id="GO:0003842">
    <property type="term" value="F:L-glutamate gamma-semialdehyde dehydrogenase activity"/>
    <property type="evidence" value="ECO:0007669"/>
    <property type="project" value="TreeGrafter"/>
</dbReference>
<feature type="active site" evidence="3">
    <location>
        <position position="287"/>
    </location>
</feature>
<keyword evidence="2" id="KW-0520">NAD</keyword>
<reference evidence="6 7" key="1">
    <citation type="submission" date="2012-01" db="EMBL/GenBank/DDBJ databases">
        <title>Improved High-Quality Draft sequence of Metallosphaera yellowstonensis MK1.</title>
        <authorList>
            <consortium name="US DOE Joint Genome Institute"/>
            <person name="Lucas S."/>
            <person name="Han J."/>
            <person name="Cheng J.-F."/>
            <person name="Goodwin L."/>
            <person name="Pitluck S."/>
            <person name="Peters L."/>
            <person name="Teshima H."/>
            <person name="Detter J.C."/>
            <person name="Han C."/>
            <person name="Tapia R."/>
            <person name="Land M."/>
            <person name="Hauser L."/>
            <person name="Kyrpides N."/>
            <person name="Kozubal M."/>
            <person name="Macur R.E."/>
            <person name="Jay Z."/>
            <person name="Inskeep W."/>
            <person name="Woyke T."/>
        </authorList>
    </citation>
    <scope>NUCLEOTIDE SEQUENCE [LARGE SCALE GENOMIC DNA]</scope>
    <source>
        <strain evidence="6 7">MK1</strain>
    </source>
</reference>
<dbReference type="Pfam" id="PF00171">
    <property type="entry name" value="Aldedh"/>
    <property type="match status" value="1"/>
</dbReference>
<dbReference type="PANTHER" id="PTHR42862:SF1">
    <property type="entry name" value="DELTA-1-PYRROLINE-5-CARBOXYLATE DEHYDROGENASE 2, ISOFORM A-RELATED"/>
    <property type="match status" value="1"/>
</dbReference>
<evidence type="ECO:0000256" key="4">
    <source>
        <dbReference type="RuleBase" id="RU003345"/>
    </source>
</evidence>
<evidence type="ECO:0000256" key="3">
    <source>
        <dbReference type="PROSITE-ProRule" id="PRU10007"/>
    </source>
</evidence>
<dbReference type="InterPro" id="IPR029510">
    <property type="entry name" value="Ald_DH_CS_GLU"/>
</dbReference>
<dbReference type="Gene3D" id="3.40.309.10">
    <property type="entry name" value="Aldehyde Dehydrogenase, Chain A, domain 2"/>
    <property type="match status" value="1"/>
</dbReference>
<proteinExistence type="inferred from homology"/>
<feature type="domain" description="Aldehyde dehydrogenase" evidence="5">
    <location>
        <begin position="52"/>
        <end position="514"/>
    </location>
</feature>
<evidence type="ECO:0000259" key="5">
    <source>
        <dbReference type="Pfam" id="PF00171"/>
    </source>
</evidence>
<dbReference type="PROSITE" id="PS00687">
    <property type="entry name" value="ALDEHYDE_DEHYDR_GLU"/>
    <property type="match status" value="1"/>
</dbReference>
<dbReference type="SUPFAM" id="SSF53720">
    <property type="entry name" value="ALDH-like"/>
    <property type="match status" value="1"/>
</dbReference>
<organism evidence="6 7">
    <name type="scientific">Metallosphaera yellowstonensis MK1</name>
    <dbReference type="NCBI Taxonomy" id="671065"/>
    <lineage>
        <taxon>Archaea</taxon>
        <taxon>Thermoproteota</taxon>
        <taxon>Thermoprotei</taxon>
        <taxon>Sulfolobales</taxon>
        <taxon>Sulfolobaceae</taxon>
        <taxon>Metallosphaera</taxon>
    </lineage>
</organism>
<dbReference type="STRING" id="671065.MetMK1DRAFT_00015600"/>
<name>H2C4W5_9CREN</name>
<dbReference type="FunFam" id="3.40.309.10:FF:000005">
    <property type="entry name" value="1-pyrroline-5-carboxylate dehydrogenase 1"/>
    <property type="match status" value="1"/>
</dbReference>
<keyword evidence="7" id="KW-1185">Reference proteome</keyword>
<dbReference type="InterPro" id="IPR015590">
    <property type="entry name" value="Aldehyde_DH_dom"/>
</dbReference>
<gene>
    <name evidence="6" type="ORF">MetMK1DRAFT_00015600</name>
</gene>
<keyword evidence="1 4" id="KW-0560">Oxidoreductase</keyword>
<comment type="similarity">
    <text evidence="4">Belongs to the aldehyde dehydrogenase family.</text>
</comment>
<dbReference type="AlphaFoldDB" id="H2C4W5"/>
<dbReference type="OrthoDB" id="6342at2157"/>
<accession>H2C4W5</accession>
<dbReference type="InterPro" id="IPR016162">
    <property type="entry name" value="Ald_DH_N"/>
</dbReference>
<evidence type="ECO:0000313" key="6">
    <source>
        <dbReference type="EMBL" id="EHP71056.1"/>
    </source>
</evidence>
<dbReference type="InterPro" id="IPR050485">
    <property type="entry name" value="Proline_metab_enzyme"/>
</dbReference>
<dbReference type="GO" id="GO:0009898">
    <property type="term" value="C:cytoplasmic side of plasma membrane"/>
    <property type="evidence" value="ECO:0007669"/>
    <property type="project" value="TreeGrafter"/>
</dbReference>
<dbReference type="Proteomes" id="UP000003980">
    <property type="component" value="Unassembled WGS sequence"/>
</dbReference>
<dbReference type="EMBL" id="JH597761">
    <property type="protein sequence ID" value="EHP71056.1"/>
    <property type="molecule type" value="Genomic_DNA"/>
</dbReference>
<dbReference type="eggNOG" id="arCOG01252">
    <property type="taxonomic scope" value="Archaea"/>
</dbReference>
<evidence type="ECO:0000313" key="7">
    <source>
        <dbReference type="Proteomes" id="UP000003980"/>
    </source>
</evidence>
<dbReference type="GO" id="GO:0010133">
    <property type="term" value="P:L-proline catabolic process to L-glutamate"/>
    <property type="evidence" value="ECO:0007669"/>
    <property type="project" value="TreeGrafter"/>
</dbReference>
<dbReference type="Gene3D" id="3.40.605.10">
    <property type="entry name" value="Aldehyde Dehydrogenase, Chain A, domain 1"/>
    <property type="match status" value="1"/>
</dbReference>
<sequence>MPFVNEKTYQRYVQEGREEEFHKLFEEGLKKVSEELGREYPILLGDRELKTREKIEVRSPIDTSLTLGIFQKADSSLVKLAVSNAKDAFRDWRDSDWKDRVEFTVRAANELRRMKYELAATITYENGKIRTESVAEVDETIDYFNYYAQVLEENRGYVKEMEGRIYKNERGVSVMRPYGPWLIISPFNFPLAITATMALGALITGNTVVIKPSSDTPLSAFKLVQVLRRAGFPADAINYVTTPGEEVSRVLETDLNVAGFAFTGSREVGHRLLKVFVNLRPRPAVLELGGKNATVVTVKADLKKAVEGTYRGAFGFDGQKCSATSRVFVEEGVYEEFLRRLKARADTTQIGDPRQRTTFMGPLINKQALEKFRKFVDQALSEGGKVLVGGKVREDTKTYLVEPTVITDVPYTSSLWKTELFVPIVLVKSVRNLEEAVRLVNDVDYGLTAGIFSEDEREVEYFFRNVEAGVVYANREVGSTTGAMPGVQPFGGWKDSGLTGRNAGGPYYLLSFLREQARTTY</sequence>
<dbReference type="PANTHER" id="PTHR42862">
    <property type="entry name" value="DELTA-1-PYRROLINE-5-CARBOXYLATE DEHYDROGENASE 1, ISOFORM A-RELATED"/>
    <property type="match status" value="1"/>
</dbReference>
<dbReference type="RefSeq" id="WP_009072145.1">
    <property type="nucleotide sequence ID" value="NZ_JH597761.1"/>
</dbReference>
<protein>
    <submittedName>
        <fullName evidence="6">NAD-dependent aldehyde dehydrogenase</fullName>
    </submittedName>
</protein>
<dbReference type="HOGENOM" id="CLU_005391_0_0_2"/>
<evidence type="ECO:0000256" key="1">
    <source>
        <dbReference type="ARBA" id="ARBA00023002"/>
    </source>
</evidence>
<dbReference type="InterPro" id="IPR016163">
    <property type="entry name" value="Ald_DH_C"/>
</dbReference>